<feature type="non-terminal residue" evidence="3">
    <location>
        <position position="461"/>
    </location>
</feature>
<feature type="compositionally biased region" description="Basic and acidic residues" evidence="1">
    <location>
        <begin position="237"/>
        <end position="251"/>
    </location>
</feature>
<evidence type="ECO:0000256" key="1">
    <source>
        <dbReference type="SAM" id="MobiDB-lite"/>
    </source>
</evidence>
<accession>A0ABQ0L142</accession>
<proteinExistence type="predicted"/>
<feature type="compositionally biased region" description="Low complexity" evidence="1">
    <location>
        <begin position="120"/>
        <end position="129"/>
    </location>
</feature>
<feature type="compositionally biased region" description="Basic residues" evidence="1">
    <location>
        <begin position="106"/>
        <end position="117"/>
    </location>
</feature>
<reference evidence="3" key="1">
    <citation type="submission" date="2014-09" db="EMBL/GenBank/DDBJ databases">
        <title>Genome sequence of the luminous mushroom Mycena chlorophos for searching fungal bioluminescence genes.</title>
        <authorList>
            <person name="Tanaka Y."/>
            <person name="Kasuga D."/>
            <person name="Oba Y."/>
            <person name="Hase S."/>
            <person name="Sato K."/>
            <person name="Oba Y."/>
            <person name="Sakakibara Y."/>
        </authorList>
    </citation>
    <scope>NUCLEOTIDE SEQUENCE</scope>
</reference>
<feature type="compositionally biased region" description="Basic and acidic residues" evidence="1">
    <location>
        <begin position="397"/>
        <end position="414"/>
    </location>
</feature>
<organism evidence="3 4">
    <name type="scientific">Mycena chlorophos</name>
    <name type="common">Agaric fungus</name>
    <name type="synonym">Agaricus chlorophos</name>
    <dbReference type="NCBI Taxonomy" id="658473"/>
    <lineage>
        <taxon>Eukaryota</taxon>
        <taxon>Fungi</taxon>
        <taxon>Dikarya</taxon>
        <taxon>Basidiomycota</taxon>
        <taxon>Agaricomycotina</taxon>
        <taxon>Agaricomycetes</taxon>
        <taxon>Agaricomycetidae</taxon>
        <taxon>Agaricales</taxon>
        <taxon>Marasmiineae</taxon>
        <taxon>Mycenaceae</taxon>
        <taxon>Mycena</taxon>
    </lineage>
</organism>
<sequence length="461" mass="51989">MRLEPDGSLSFRDTNGTWHRVPASAMAQLPAPPGHVPINPAPNPPIEQAYENTPNNQNFRFAIQPVSSAAALNPALLTQQPAVVHPSVDLTRPSKLKKVRGENNKKGKGKRKGKGKGKVGSDNSSSSSDSEPEQRKKKGGRKKGSENWSQADVMGMYDACEEVGVPGGQKGWDRVSGAYNENYAIPNSRCLRTGKNCDDKHKALLRLKKPTGEGERDPHIVRAHEIEALINNRWATRDLDDSSDDNHHNSSDDESSDDDKPRPSGSKVSKQVRTAIAKRAPSPTLPSRHAPRTTAKDLLSTFSTILDPNVAAQREETRARRSADTMQSFFLQQQLSQMQNQLRDLQREAIDLRRDNDVLRRQRDDAERRSARRGRVDSWEEEYQRERARGRDLLRRNDRDFSMERGRSQERRQSPELWQTPPTRGVKRGSRHLHDGRDYSGLQRVGGKIRYAESDATDFDY</sequence>
<dbReference type="PANTHER" id="PTHR34409">
    <property type="entry name" value="SET DOMAIN-CONTAINING PROTEIN"/>
    <property type="match status" value="1"/>
</dbReference>
<dbReference type="Pfam" id="PF20681">
    <property type="entry name" value="DUF6818"/>
    <property type="match status" value="1"/>
</dbReference>
<gene>
    <name evidence="3" type="ORF">MCHLO_02403</name>
</gene>
<dbReference type="InterPro" id="IPR049203">
    <property type="entry name" value="DUF6818"/>
</dbReference>
<dbReference type="Proteomes" id="UP000815677">
    <property type="component" value="Unassembled WGS sequence"/>
</dbReference>
<dbReference type="PANTHER" id="PTHR34409:SF1">
    <property type="entry name" value="MYB-LIKE DOMAIN-CONTAINING PROTEIN"/>
    <property type="match status" value="1"/>
</dbReference>
<feature type="region of interest" description="Disordered" evidence="1">
    <location>
        <begin position="363"/>
        <end position="382"/>
    </location>
</feature>
<dbReference type="EMBL" id="DF840234">
    <property type="protein sequence ID" value="GAT44793.1"/>
    <property type="molecule type" value="Genomic_DNA"/>
</dbReference>
<feature type="region of interest" description="Disordered" evidence="1">
    <location>
        <begin position="31"/>
        <end position="52"/>
    </location>
</feature>
<evidence type="ECO:0000313" key="3">
    <source>
        <dbReference type="EMBL" id="GAT44793.1"/>
    </source>
</evidence>
<evidence type="ECO:0000313" key="4">
    <source>
        <dbReference type="Proteomes" id="UP000815677"/>
    </source>
</evidence>
<feature type="region of interest" description="Disordered" evidence="1">
    <location>
        <begin position="86"/>
        <end position="150"/>
    </location>
</feature>
<evidence type="ECO:0000259" key="2">
    <source>
        <dbReference type="Pfam" id="PF20681"/>
    </source>
</evidence>
<name>A0ABQ0L142_MYCCL</name>
<protein>
    <recommendedName>
        <fullName evidence="2">DUF6818 domain-containing protein</fullName>
    </recommendedName>
</protein>
<feature type="region of interest" description="Disordered" evidence="1">
    <location>
        <begin position="237"/>
        <end position="294"/>
    </location>
</feature>
<feature type="region of interest" description="Disordered" evidence="1">
    <location>
        <begin position="397"/>
        <end position="441"/>
    </location>
</feature>
<feature type="domain" description="DUF6818" evidence="2">
    <location>
        <begin position="166"/>
        <end position="246"/>
    </location>
</feature>
<keyword evidence="4" id="KW-1185">Reference proteome</keyword>
<feature type="compositionally biased region" description="Pro residues" evidence="1">
    <location>
        <begin position="31"/>
        <end position="45"/>
    </location>
</feature>